<reference evidence="2" key="1">
    <citation type="submission" date="2023-03" db="EMBL/GenBank/DDBJ databases">
        <title>Edaphobacter sp.</title>
        <authorList>
            <person name="Huber K.J."/>
            <person name="Papendorf J."/>
            <person name="Pilke C."/>
            <person name="Bunk B."/>
            <person name="Sproeer C."/>
            <person name="Pester M."/>
        </authorList>
    </citation>
    <scope>NUCLEOTIDE SEQUENCE</scope>
    <source>
        <strain evidence="2">DSM 110680</strain>
    </source>
</reference>
<proteinExistence type="predicted"/>
<evidence type="ECO:0000313" key="2">
    <source>
        <dbReference type="EMBL" id="XBH17307.1"/>
    </source>
</evidence>
<evidence type="ECO:0000256" key="1">
    <source>
        <dbReference type="SAM" id="SignalP"/>
    </source>
</evidence>
<evidence type="ECO:0008006" key="3">
    <source>
        <dbReference type="Google" id="ProtNLM"/>
    </source>
</evidence>
<organism evidence="2">
    <name type="scientific">Telmatobacter sp. DSM 110680</name>
    <dbReference type="NCBI Taxonomy" id="3036704"/>
    <lineage>
        <taxon>Bacteria</taxon>
        <taxon>Pseudomonadati</taxon>
        <taxon>Acidobacteriota</taxon>
        <taxon>Terriglobia</taxon>
        <taxon>Terriglobales</taxon>
        <taxon>Acidobacteriaceae</taxon>
        <taxon>Telmatobacter</taxon>
    </lineage>
</organism>
<feature type="chain" id="PRO_5043313470" description="META domain-containing protein" evidence="1">
    <location>
        <begin position="20"/>
        <end position="273"/>
    </location>
</feature>
<dbReference type="PROSITE" id="PS51257">
    <property type="entry name" value="PROKAR_LIPOPROTEIN"/>
    <property type="match status" value="1"/>
</dbReference>
<dbReference type="AlphaFoldDB" id="A0AAU7DJ07"/>
<protein>
    <recommendedName>
        <fullName evidence="3">META domain-containing protein</fullName>
    </recommendedName>
</protein>
<keyword evidence="1" id="KW-0732">Signal</keyword>
<feature type="signal peptide" evidence="1">
    <location>
        <begin position="1"/>
        <end position="19"/>
    </location>
</feature>
<dbReference type="RefSeq" id="WP_348262538.1">
    <property type="nucleotide sequence ID" value="NZ_CP121196.1"/>
</dbReference>
<name>A0AAU7DJ07_9BACT</name>
<dbReference type="EMBL" id="CP121196">
    <property type="protein sequence ID" value="XBH17307.1"/>
    <property type="molecule type" value="Genomic_DNA"/>
</dbReference>
<sequence>MNVKSPLLLCLYFFAAVLAGCHHWPSPWDGQWTLDESKSHFAAPTLTITLTPEGMYHVDDGVIDYSFRCDGNPYPTTIGSGGFFSCTQTDPTTIVLKEKAVGPNPTNIRWELSTDGKTLTTIDRLIQIGGSTKDKQLVYARDPEVRNSDFRDSGSTGFSGRWIATRPFDFPSKTVVLILNYNAFHFEDQDWGQVSDSLIDEPPTPIRGANQRFGFSRSVRMPGLREIQTEDTCAGRVILRTTWKVSDDGRTLSEEFWVPEKPSQKNLLVYRKY</sequence>
<gene>
    <name evidence="2" type="ORF">P8935_22415</name>
</gene>
<accession>A0AAU7DJ07</accession>